<organism evidence="1 2">
    <name type="scientific">Pluteus cervinus</name>
    <dbReference type="NCBI Taxonomy" id="181527"/>
    <lineage>
        <taxon>Eukaryota</taxon>
        <taxon>Fungi</taxon>
        <taxon>Dikarya</taxon>
        <taxon>Basidiomycota</taxon>
        <taxon>Agaricomycotina</taxon>
        <taxon>Agaricomycetes</taxon>
        <taxon>Agaricomycetidae</taxon>
        <taxon>Agaricales</taxon>
        <taxon>Pluteineae</taxon>
        <taxon>Pluteaceae</taxon>
        <taxon>Pluteus</taxon>
    </lineage>
</organism>
<name>A0ACD3A6R2_9AGAR</name>
<proteinExistence type="predicted"/>
<accession>A0ACD3A6R2</accession>
<gene>
    <name evidence="1" type="ORF">BDN72DRAFT_849583</name>
</gene>
<evidence type="ECO:0000313" key="1">
    <source>
        <dbReference type="EMBL" id="TFK61533.1"/>
    </source>
</evidence>
<evidence type="ECO:0000313" key="2">
    <source>
        <dbReference type="Proteomes" id="UP000308600"/>
    </source>
</evidence>
<protein>
    <submittedName>
        <fullName evidence="1">Uncharacterized protein</fullName>
    </submittedName>
</protein>
<dbReference type="Proteomes" id="UP000308600">
    <property type="component" value="Unassembled WGS sequence"/>
</dbReference>
<keyword evidence="2" id="KW-1185">Reference proteome</keyword>
<reference evidence="1 2" key="1">
    <citation type="journal article" date="2019" name="Nat. Ecol. Evol.">
        <title>Megaphylogeny resolves global patterns of mushroom evolution.</title>
        <authorList>
            <person name="Varga T."/>
            <person name="Krizsan K."/>
            <person name="Foldi C."/>
            <person name="Dima B."/>
            <person name="Sanchez-Garcia M."/>
            <person name="Sanchez-Ramirez S."/>
            <person name="Szollosi G.J."/>
            <person name="Szarkandi J.G."/>
            <person name="Papp V."/>
            <person name="Albert L."/>
            <person name="Andreopoulos W."/>
            <person name="Angelini C."/>
            <person name="Antonin V."/>
            <person name="Barry K.W."/>
            <person name="Bougher N.L."/>
            <person name="Buchanan P."/>
            <person name="Buyck B."/>
            <person name="Bense V."/>
            <person name="Catcheside P."/>
            <person name="Chovatia M."/>
            <person name="Cooper J."/>
            <person name="Damon W."/>
            <person name="Desjardin D."/>
            <person name="Finy P."/>
            <person name="Geml J."/>
            <person name="Haridas S."/>
            <person name="Hughes K."/>
            <person name="Justo A."/>
            <person name="Karasinski D."/>
            <person name="Kautmanova I."/>
            <person name="Kiss B."/>
            <person name="Kocsube S."/>
            <person name="Kotiranta H."/>
            <person name="LaButti K.M."/>
            <person name="Lechner B.E."/>
            <person name="Liimatainen K."/>
            <person name="Lipzen A."/>
            <person name="Lukacs Z."/>
            <person name="Mihaltcheva S."/>
            <person name="Morgado L.N."/>
            <person name="Niskanen T."/>
            <person name="Noordeloos M.E."/>
            <person name="Ohm R.A."/>
            <person name="Ortiz-Santana B."/>
            <person name="Ovrebo C."/>
            <person name="Racz N."/>
            <person name="Riley R."/>
            <person name="Savchenko A."/>
            <person name="Shiryaev A."/>
            <person name="Soop K."/>
            <person name="Spirin V."/>
            <person name="Szebenyi C."/>
            <person name="Tomsovsky M."/>
            <person name="Tulloss R.E."/>
            <person name="Uehling J."/>
            <person name="Grigoriev I.V."/>
            <person name="Vagvolgyi C."/>
            <person name="Papp T."/>
            <person name="Martin F.M."/>
            <person name="Miettinen O."/>
            <person name="Hibbett D.S."/>
            <person name="Nagy L.G."/>
        </authorList>
    </citation>
    <scope>NUCLEOTIDE SEQUENCE [LARGE SCALE GENOMIC DNA]</scope>
    <source>
        <strain evidence="1 2">NL-1719</strain>
    </source>
</reference>
<sequence>MLAKTEAAEHYMAQRGGGGVSVNSVDLGCMNGDKSERKRDKTRAKVGSKVQVEDFDEDKGDEEPRGHIKEGPAEAEANQEVNRSSGHGQVYCESEEEWEWLFVWRREGRSPYAYFIVLAGWTTRPGGC</sequence>
<dbReference type="EMBL" id="ML208652">
    <property type="protein sequence ID" value="TFK61533.1"/>
    <property type="molecule type" value="Genomic_DNA"/>
</dbReference>